<dbReference type="Proteomes" id="UP000183832">
    <property type="component" value="Unassembled WGS sequence"/>
</dbReference>
<dbReference type="AlphaFoldDB" id="A0A1J1HPD2"/>
<reference evidence="1 2" key="1">
    <citation type="submission" date="2015-04" db="EMBL/GenBank/DDBJ databases">
        <authorList>
            <person name="Syromyatnikov M.Y."/>
            <person name="Popov V.N."/>
        </authorList>
    </citation>
    <scope>NUCLEOTIDE SEQUENCE [LARGE SCALE GENOMIC DNA]</scope>
</reference>
<protein>
    <submittedName>
        <fullName evidence="1">CLUMA_CG003568, isoform A</fullName>
    </submittedName>
</protein>
<sequence length="95" mass="10853">MVAHNKCAQRRVETRDIISHVIINHDAKIDIMPVNYVKSNSTLDHHVIDISLFQPNVMILKVKVNEQSPHAQQNSKVHHTNYTGCMLKNAETLTK</sequence>
<proteinExistence type="predicted"/>
<accession>A0A1J1HPD2</accession>
<evidence type="ECO:0000313" key="2">
    <source>
        <dbReference type="Proteomes" id="UP000183832"/>
    </source>
</evidence>
<gene>
    <name evidence="1" type="ORF">CLUMA_CG003568</name>
</gene>
<evidence type="ECO:0000313" key="1">
    <source>
        <dbReference type="EMBL" id="CRK89819.1"/>
    </source>
</evidence>
<organism evidence="1 2">
    <name type="scientific">Clunio marinus</name>
    <dbReference type="NCBI Taxonomy" id="568069"/>
    <lineage>
        <taxon>Eukaryota</taxon>
        <taxon>Metazoa</taxon>
        <taxon>Ecdysozoa</taxon>
        <taxon>Arthropoda</taxon>
        <taxon>Hexapoda</taxon>
        <taxon>Insecta</taxon>
        <taxon>Pterygota</taxon>
        <taxon>Neoptera</taxon>
        <taxon>Endopterygota</taxon>
        <taxon>Diptera</taxon>
        <taxon>Nematocera</taxon>
        <taxon>Chironomoidea</taxon>
        <taxon>Chironomidae</taxon>
        <taxon>Clunio</taxon>
    </lineage>
</organism>
<keyword evidence="2" id="KW-1185">Reference proteome</keyword>
<name>A0A1J1HPD2_9DIPT</name>
<dbReference type="EMBL" id="CVRI01000014">
    <property type="protein sequence ID" value="CRK89819.1"/>
    <property type="molecule type" value="Genomic_DNA"/>
</dbReference>